<dbReference type="InterPro" id="IPR004859">
    <property type="entry name" value="Xrn1_N"/>
</dbReference>
<feature type="domain" description="Xrn1 N-terminal" evidence="2">
    <location>
        <begin position="1"/>
        <end position="239"/>
    </location>
</feature>
<evidence type="ECO:0000259" key="2">
    <source>
        <dbReference type="Pfam" id="PF03159"/>
    </source>
</evidence>
<dbReference type="GO" id="GO:0003723">
    <property type="term" value="F:RNA binding"/>
    <property type="evidence" value="ECO:0007669"/>
    <property type="project" value="TreeGrafter"/>
</dbReference>
<dbReference type="GO" id="GO:0005634">
    <property type="term" value="C:nucleus"/>
    <property type="evidence" value="ECO:0007669"/>
    <property type="project" value="TreeGrafter"/>
</dbReference>
<dbReference type="Pfam" id="PF03159">
    <property type="entry name" value="XRN_N"/>
    <property type="match status" value="1"/>
</dbReference>
<name>G0URP2_TRYCI</name>
<dbReference type="Gene3D" id="3.40.50.12390">
    <property type="match status" value="1"/>
</dbReference>
<evidence type="ECO:0000313" key="3">
    <source>
        <dbReference type="EMBL" id="CCC92054.1"/>
    </source>
</evidence>
<evidence type="ECO:0000256" key="1">
    <source>
        <dbReference type="SAM" id="MobiDB-lite"/>
    </source>
</evidence>
<protein>
    <submittedName>
        <fullName evidence="3">Putative exoribonuclease 2</fullName>
    </submittedName>
</protein>
<dbReference type="PANTHER" id="PTHR12341">
    <property type="entry name" value="5'-&gt;3' EXORIBONUCLEASE"/>
    <property type="match status" value="1"/>
</dbReference>
<reference evidence="3" key="1">
    <citation type="journal article" date="2012" name="Proc. Natl. Acad. Sci. U.S.A.">
        <title>Antigenic diversity is generated by distinct evolutionary mechanisms in African trypanosome species.</title>
        <authorList>
            <person name="Jackson A.P."/>
            <person name="Berry A."/>
            <person name="Aslett M."/>
            <person name="Allison H.C."/>
            <person name="Burton P."/>
            <person name="Vavrova-Anderson J."/>
            <person name="Brown R."/>
            <person name="Browne H."/>
            <person name="Corton N."/>
            <person name="Hauser H."/>
            <person name="Gamble J."/>
            <person name="Gilderthorp R."/>
            <person name="Marcello L."/>
            <person name="McQuillan J."/>
            <person name="Otto T.D."/>
            <person name="Quail M.A."/>
            <person name="Sanders M.J."/>
            <person name="van Tonder A."/>
            <person name="Ginger M.L."/>
            <person name="Field M.C."/>
            <person name="Barry J.D."/>
            <person name="Hertz-Fowler C."/>
            <person name="Berriman M."/>
        </authorList>
    </citation>
    <scope>NUCLEOTIDE SEQUENCE</scope>
    <source>
        <strain evidence="3">IL3000</strain>
    </source>
</reference>
<feature type="region of interest" description="Disordered" evidence="1">
    <location>
        <begin position="93"/>
        <end position="119"/>
    </location>
</feature>
<dbReference type="GO" id="GO:0000956">
    <property type="term" value="P:nuclear-transcribed mRNA catabolic process"/>
    <property type="evidence" value="ECO:0007669"/>
    <property type="project" value="TreeGrafter"/>
</dbReference>
<dbReference type="EMBL" id="HE575321">
    <property type="protein sequence ID" value="CCC92054.1"/>
    <property type="molecule type" value="Genomic_DNA"/>
</dbReference>
<dbReference type="PANTHER" id="PTHR12341:SF29">
    <property type="entry name" value="EXONUCLEASE XRNC, PUTATIVE-RELATED"/>
    <property type="match status" value="1"/>
</dbReference>
<dbReference type="AlphaFoldDB" id="G0URP2"/>
<dbReference type="InterPro" id="IPR027073">
    <property type="entry name" value="5_3_exoribonuclease"/>
</dbReference>
<proteinExistence type="predicted"/>
<gene>
    <name evidence="3" type="ORF">TCIL3000_8_2730</name>
</gene>
<accession>G0URP2</accession>
<organism evidence="3">
    <name type="scientific">Trypanosoma congolense (strain IL3000)</name>
    <dbReference type="NCBI Taxonomy" id="1068625"/>
    <lineage>
        <taxon>Eukaryota</taxon>
        <taxon>Discoba</taxon>
        <taxon>Euglenozoa</taxon>
        <taxon>Kinetoplastea</taxon>
        <taxon>Metakinetoplastina</taxon>
        <taxon>Trypanosomatida</taxon>
        <taxon>Trypanosomatidae</taxon>
        <taxon>Trypanosoma</taxon>
        <taxon>Nannomonas</taxon>
    </lineage>
</organism>
<dbReference type="GO" id="GO:0004534">
    <property type="term" value="F:5'-3' RNA exonuclease activity"/>
    <property type="evidence" value="ECO:0007669"/>
    <property type="project" value="TreeGrafter"/>
</dbReference>
<dbReference type="VEuPathDB" id="TriTrypDB:TcIL3000_8_2730"/>
<feature type="compositionally biased region" description="Basic residues" evidence="1">
    <location>
        <begin position="98"/>
        <end position="107"/>
    </location>
</feature>
<sequence length="867" mass="96109">MGVPLLLTWLRRRFSSCFLPSNTVLSTDCLYIDVNGLVYQAAALVTSGGVDCTDIDAAIIQRVFDLLDDIVLKLVRPRSLVYLAVDGVSPMGKLSQQRSRRRRRRRQDPHSQAHGTEWDSNSISVGTSFMSSLANALHFYCVSRTEQVNVERLREHRRRSRPVDIGSSLTEEQPPLITFVVDGVWRPGEGECKITDAIRRFRSQPNYDPNTSHVICSSDTDMTVCSLILHEPHIHVLRYEHAPRGTSKGVSDGWTRSAGDSWASTFFSINAFREELRSRLRLERCANNTDTAGGVERCDRLFESALHDVVFVLLLFGNDFLPSVGCRIEEGFLDSLLEMLATDFVTRGLSIVDPTTNTIQFDSARYALESLAEMRCEQAGGLHVDNGVEGAADWGFVDDKFLARQAEEEAEKAPWCYAYWTMLQWSLQNSAGVVEHWGCYYPYSTAPPLHLLQKYCGTLSYEALMELARKRSLRKRSCVGNTGSKDGAEGLRHELKLRDEGPLDVLVQLLVLLPPRSVALMPTVVRNGYSEIESMVREPVESIDFDAIQAWCATKCELFTEEERARFEAYALAASNRLIAGDEHTEIIRGNEMLFVSYWEPEALEAEQETSKELQRPVNRGSPSTIVFGEAKTNLLNKTASGLTSFFGSRAKPETSAAVAALLTAPKDGNVCAKEVSDTSDSALSETLAPNGAEEGVSQNLLEVLTLSRDNFTLHTVSISALGDEVLARRFGVINGDTFSCGLYKCGSLSRNRTTMHVRLQWRIASRPLRGAAAFKPYLLLGLEPSPHQRVVPEDVNGAIGGVKRPLSEVGSLSDDGGDTNVEMLGGCGSPLPETKPMDLLRERKEALRRRLELLQGRDGTAEESHS</sequence>